<reference evidence="1 2" key="1">
    <citation type="submission" date="2022-12" db="EMBL/GenBank/DDBJ databases">
        <title>Chromosome-scale assembly of the Ensete ventricosum genome.</title>
        <authorList>
            <person name="Dussert Y."/>
            <person name="Stocks J."/>
            <person name="Wendawek A."/>
            <person name="Woldeyes F."/>
            <person name="Nichols R.A."/>
            <person name="Borrell J.S."/>
        </authorList>
    </citation>
    <scope>NUCLEOTIDE SEQUENCE [LARGE SCALE GENOMIC DNA]</scope>
    <source>
        <strain evidence="2">cv. Maze</strain>
        <tissue evidence="1">Seeds</tissue>
    </source>
</reference>
<dbReference type="AlphaFoldDB" id="A0AAV8PU39"/>
<name>A0AAV8PU39_ENSVE</name>
<keyword evidence="2" id="KW-1185">Reference proteome</keyword>
<gene>
    <name evidence="1" type="ORF">OPV22_033355</name>
</gene>
<protein>
    <submittedName>
        <fullName evidence="1">Uncharacterized protein</fullName>
    </submittedName>
</protein>
<proteinExistence type="predicted"/>
<comment type="caution">
    <text evidence="1">The sequence shown here is derived from an EMBL/GenBank/DDBJ whole genome shotgun (WGS) entry which is preliminary data.</text>
</comment>
<evidence type="ECO:0000313" key="1">
    <source>
        <dbReference type="EMBL" id="KAJ8460429.1"/>
    </source>
</evidence>
<accession>A0AAV8PU39</accession>
<organism evidence="1 2">
    <name type="scientific">Ensete ventricosum</name>
    <name type="common">Abyssinian banana</name>
    <name type="synonym">Musa ensete</name>
    <dbReference type="NCBI Taxonomy" id="4639"/>
    <lineage>
        <taxon>Eukaryota</taxon>
        <taxon>Viridiplantae</taxon>
        <taxon>Streptophyta</taxon>
        <taxon>Embryophyta</taxon>
        <taxon>Tracheophyta</taxon>
        <taxon>Spermatophyta</taxon>
        <taxon>Magnoliopsida</taxon>
        <taxon>Liliopsida</taxon>
        <taxon>Zingiberales</taxon>
        <taxon>Musaceae</taxon>
        <taxon>Ensete</taxon>
    </lineage>
</organism>
<sequence length="77" mass="8879">MVSGRQQAGLRRMLLIMDELLFYLDNKISEMKMMISVCNRSMFSGQVHCNKFPESTNKNKALFPAFGESSHQFPLFT</sequence>
<dbReference type="Proteomes" id="UP001222027">
    <property type="component" value="Unassembled WGS sequence"/>
</dbReference>
<dbReference type="EMBL" id="JAQQAF010000009">
    <property type="protein sequence ID" value="KAJ8460429.1"/>
    <property type="molecule type" value="Genomic_DNA"/>
</dbReference>
<evidence type="ECO:0000313" key="2">
    <source>
        <dbReference type="Proteomes" id="UP001222027"/>
    </source>
</evidence>